<name>A0A9D8PQA0_9DELT</name>
<accession>A0A9D8PQA0</accession>
<dbReference type="AlphaFoldDB" id="A0A9D8PQA0"/>
<comment type="caution">
    <text evidence="2">The sequence shown here is derived from an EMBL/GenBank/DDBJ whole genome shotgun (WGS) entry which is preliminary data.</text>
</comment>
<evidence type="ECO:0000256" key="1">
    <source>
        <dbReference type="SAM" id="SignalP"/>
    </source>
</evidence>
<protein>
    <recommendedName>
        <fullName evidence="4">Secreted protein</fullName>
    </recommendedName>
</protein>
<evidence type="ECO:0000313" key="2">
    <source>
        <dbReference type="EMBL" id="MBN1573767.1"/>
    </source>
</evidence>
<organism evidence="2 3">
    <name type="scientific">Candidatus Zymogenus saltonus</name>
    <dbReference type="NCBI Taxonomy" id="2844893"/>
    <lineage>
        <taxon>Bacteria</taxon>
        <taxon>Deltaproteobacteria</taxon>
        <taxon>Candidatus Zymogenia</taxon>
        <taxon>Candidatus Zymogeniales</taxon>
        <taxon>Candidatus Zymogenaceae</taxon>
        <taxon>Candidatus Zymogenus</taxon>
    </lineage>
</organism>
<gene>
    <name evidence="2" type="ORF">JW984_11280</name>
</gene>
<feature type="chain" id="PRO_5038899142" description="Secreted protein" evidence="1">
    <location>
        <begin position="27"/>
        <end position="191"/>
    </location>
</feature>
<dbReference type="EMBL" id="JAFGIX010000055">
    <property type="protein sequence ID" value="MBN1573767.1"/>
    <property type="molecule type" value="Genomic_DNA"/>
</dbReference>
<feature type="signal peptide" evidence="1">
    <location>
        <begin position="1"/>
        <end position="26"/>
    </location>
</feature>
<proteinExistence type="predicted"/>
<keyword evidence="1" id="KW-0732">Signal</keyword>
<evidence type="ECO:0008006" key="4">
    <source>
        <dbReference type="Google" id="ProtNLM"/>
    </source>
</evidence>
<reference evidence="2" key="2">
    <citation type="submission" date="2021-01" db="EMBL/GenBank/DDBJ databases">
        <authorList>
            <person name="Hahn C.R."/>
            <person name="Youssef N.H."/>
            <person name="Elshahed M."/>
        </authorList>
    </citation>
    <scope>NUCLEOTIDE SEQUENCE</scope>
    <source>
        <strain evidence="2">Zod_Metabat.24</strain>
    </source>
</reference>
<evidence type="ECO:0000313" key="3">
    <source>
        <dbReference type="Proteomes" id="UP000809273"/>
    </source>
</evidence>
<sequence length="191" mass="21878">MNTLRLFVKSLLFLAITAFFSTNVLGTSAFAVTESGYLSGPNKFQTFTVNAGDVDFVEVTFTFPKDGWDFYVKIEGRDERKVLGNIKLKTTNKIHLGGGGTFYVTIYTNGMGGNWTATYDLNAGLPDSRMTGNGKYHNLLYVLYLPDERESYGEYYEEGYYTGSYYQGYDNLPPGYWVYLYPYWYIWGNQR</sequence>
<reference evidence="2" key="1">
    <citation type="journal article" date="2021" name="Environ. Microbiol.">
        <title>Genomic characterization of three novel Desulfobacterota classes expand the metabolic and phylogenetic diversity of the phylum.</title>
        <authorList>
            <person name="Murphy C.L."/>
            <person name="Biggerstaff J."/>
            <person name="Eichhorn A."/>
            <person name="Ewing E."/>
            <person name="Shahan R."/>
            <person name="Soriano D."/>
            <person name="Stewart S."/>
            <person name="VanMol K."/>
            <person name="Walker R."/>
            <person name="Walters P."/>
            <person name="Elshahed M.S."/>
            <person name="Youssef N.H."/>
        </authorList>
    </citation>
    <scope>NUCLEOTIDE SEQUENCE</scope>
    <source>
        <strain evidence="2">Zod_Metabat.24</strain>
    </source>
</reference>
<dbReference type="Proteomes" id="UP000809273">
    <property type="component" value="Unassembled WGS sequence"/>
</dbReference>